<dbReference type="RefSeq" id="WP_380746134.1">
    <property type="nucleotide sequence ID" value="NZ_JBHSRF010000001.1"/>
</dbReference>
<comment type="caution">
    <text evidence="2">The sequence shown here is derived from an EMBL/GenBank/DDBJ whole genome shotgun (WGS) entry which is preliminary data.</text>
</comment>
<protein>
    <submittedName>
        <fullName evidence="2">VOC family protein</fullName>
    </submittedName>
</protein>
<accession>A0ABW1N9M6</accession>
<gene>
    <name evidence="2" type="ORF">ACFP1K_01245</name>
</gene>
<name>A0ABW1N9M6_9ACTN</name>
<reference evidence="3" key="1">
    <citation type="journal article" date="2019" name="Int. J. Syst. Evol. Microbiol.">
        <title>The Global Catalogue of Microorganisms (GCM) 10K type strain sequencing project: providing services to taxonomists for standard genome sequencing and annotation.</title>
        <authorList>
            <consortium name="The Broad Institute Genomics Platform"/>
            <consortium name="The Broad Institute Genome Sequencing Center for Infectious Disease"/>
            <person name="Wu L."/>
            <person name="Ma J."/>
        </authorList>
    </citation>
    <scope>NUCLEOTIDE SEQUENCE [LARGE SCALE GENOMIC DNA]</scope>
    <source>
        <strain evidence="3">JCM 30346</strain>
    </source>
</reference>
<evidence type="ECO:0000259" key="1">
    <source>
        <dbReference type="PROSITE" id="PS51819"/>
    </source>
</evidence>
<sequence length="118" mass="12623">MGRIIHFEITAADVDRAAKFYTEAFGWEPRDSPFAGGYKVAATGPGAGVDGAIMTREYQSQATIAWLEVDDIDAAMDAVRRAGGRVAGERNTIPGQGHVVYVEDTEGNLLGLKQPLTP</sequence>
<organism evidence="2 3">
    <name type="scientific">Sphaerisporangium aureirubrum</name>
    <dbReference type="NCBI Taxonomy" id="1544736"/>
    <lineage>
        <taxon>Bacteria</taxon>
        <taxon>Bacillati</taxon>
        <taxon>Actinomycetota</taxon>
        <taxon>Actinomycetes</taxon>
        <taxon>Streptosporangiales</taxon>
        <taxon>Streptosporangiaceae</taxon>
        <taxon>Sphaerisporangium</taxon>
    </lineage>
</organism>
<dbReference type="PANTHER" id="PTHR33993">
    <property type="entry name" value="GLYOXALASE-RELATED"/>
    <property type="match status" value="1"/>
</dbReference>
<evidence type="ECO:0000313" key="3">
    <source>
        <dbReference type="Proteomes" id="UP001596137"/>
    </source>
</evidence>
<dbReference type="InterPro" id="IPR052164">
    <property type="entry name" value="Anthracycline_SecMetBiosynth"/>
</dbReference>
<dbReference type="Gene3D" id="3.10.180.10">
    <property type="entry name" value="2,3-Dihydroxybiphenyl 1,2-Dioxygenase, domain 1"/>
    <property type="match status" value="1"/>
</dbReference>
<evidence type="ECO:0000313" key="2">
    <source>
        <dbReference type="EMBL" id="MFC6079766.1"/>
    </source>
</evidence>
<keyword evidence="3" id="KW-1185">Reference proteome</keyword>
<dbReference type="PROSITE" id="PS51819">
    <property type="entry name" value="VOC"/>
    <property type="match status" value="1"/>
</dbReference>
<dbReference type="Proteomes" id="UP001596137">
    <property type="component" value="Unassembled WGS sequence"/>
</dbReference>
<dbReference type="SUPFAM" id="SSF54593">
    <property type="entry name" value="Glyoxalase/Bleomycin resistance protein/Dihydroxybiphenyl dioxygenase"/>
    <property type="match status" value="1"/>
</dbReference>
<dbReference type="PANTHER" id="PTHR33993:SF2">
    <property type="entry name" value="VOC DOMAIN-CONTAINING PROTEIN"/>
    <property type="match status" value="1"/>
</dbReference>
<proteinExistence type="predicted"/>
<feature type="domain" description="VOC" evidence="1">
    <location>
        <begin position="3"/>
        <end position="115"/>
    </location>
</feature>
<dbReference type="EMBL" id="JBHSRF010000001">
    <property type="protein sequence ID" value="MFC6079766.1"/>
    <property type="molecule type" value="Genomic_DNA"/>
</dbReference>
<dbReference type="InterPro" id="IPR004360">
    <property type="entry name" value="Glyas_Fos-R_dOase_dom"/>
</dbReference>
<dbReference type="CDD" id="cd07247">
    <property type="entry name" value="SgaA_N_like"/>
    <property type="match status" value="1"/>
</dbReference>
<dbReference type="InterPro" id="IPR037523">
    <property type="entry name" value="VOC_core"/>
</dbReference>
<dbReference type="InterPro" id="IPR029068">
    <property type="entry name" value="Glyas_Bleomycin-R_OHBP_Dase"/>
</dbReference>
<dbReference type="Pfam" id="PF00903">
    <property type="entry name" value="Glyoxalase"/>
    <property type="match status" value="1"/>
</dbReference>